<comment type="caution">
    <text evidence="4">The sequence shown here is derived from an EMBL/GenBank/DDBJ whole genome shotgun (WGS) entry which is preliminary data.</text>
</comment>
<organism evidence="4 5">
    <name type="scientific">Gibberella subglutinans</name>
    <name type="common">Fusarium subglutinans</name>
    <dbReference type="NCBI Taxonomy" id="42677"/>
    <lineage>
        <taxon>Eukaryota</taxon>
        <taxon>Fungi</taxon>
        <taxon>Dikarya</taxon>
        <taxon>Ascomycota</taxon>
        <taxon>Pezizomycotina</taxon>
        <taxon>Sordariomycetes</taxon>
        <taxon>Hypocreomycetidae</taxon>
        <taxon>Hypocreales</taxon>
        <taxon>Nectriaceae</taxon>
        <taxon>Fusarium</taxon>
        <taxon>Fusarium fujikuroi species complex</taxon>
    </lineage>
</organism>
<dbReference type="Proteomes" id="UP000547976">
    <property type="component" value="Unassembled WGS sequence"/>
</dbReference>
<gene>
    <name evidence="4" type="ORF">FSUBG_8443</name>
</gene>
<reference evidence="4 5" key="1">
    <citation type="submission" date="2020-05" db="EMBL/GenBank/DDBJ databases">
        <title>Identification and distribution of gene clusters putatively required for synthesis of sphingolipid metabolism inhibitors in phylogenetically diverse species of the filamentous fungus Fusarium.</title>
        <authorList>
            <person name="Kim H.-S."/>
            <person name="Busman M."/>
            <person name="Brown D.W."/>
            <person name="Divon H."/>
            <person name="Uhlig S."/>
            <person name="Proctor R.H."/>
        </authorList>
    </citation>
    <scope>NUCLEOTIDE SEQUENCE [LARGE SCALE GENOMIC DNA]</scope>
    <source>
        <strain evidence="4 5">NRRL 66333</strain>
    </source>
</reference>
<keyword evidence="1" id="KW-0677">Repeat</keyword>
<protein>
    <submittedName>
        <fullName evidence="4">Ankyrin repeat-containing protein</fullName>
    </submittedName>
</protein>
<feature type="repeat" description="ANK" evidence="2">
    <location>
        <begin position="647"/>
        <end position="679"/>
    </location>
</feature>
<dbReference type="Pfam" id="PF24883">
    <property type="entry name" value="NPHP3_N"/>
    <property type="match status" value="1"/>
</dbReference>
<dbReference type="PROSITE" id="PS50297">
    <property type="entry name" value="ANK_REP_REGION"/>
    <property type="match status" value="1"/>
</dbReference>
<dbReference type="OrthoDB" id="1577640at2759"/>
<feature type="domain" description="Nephrocystin 3-like N-terminal" evidence="3">
    <location>
        <begin position="151"/>
        <end position="307"/>
    </location>
</feature>
<dbReference type="Pfam" id="PF12796">
    <property type="entry name" value="Ank_2"/>
    <property type="match status" value="1"/>
</dbReference>
<dbReference type="AlphaFoldDB" id="A0A8H5PIM6"/>
<dbReference type="SUPFAM" id="SSF48403">
    <property type="entry name" value="Ankyrin repeat"/>
    <property type="match status" value="1"/>
</dbReference>
<keyword evidence="5" id="KW-1185">Reference proteome</keyword>
<dbReference type="Gene3D" id="3.40.50.300">
    <property type="entry name" value="P-loop containing nucleotide triphosphate hydrolases"/>
    <property type="match status" value="1"/>
</dbReference>
<name>A0A8H5PIM6_GIBSU</name>
<dbReference type="RefSeq" id="XP_036536063.1">
    <property type="nucleotide sequence ID" value="XM_036686853.1"/>
</dbReference>
<accession>A0A8H5PIM6</accession>
<evidence type="ECO:0000256" key="1">
    <source>
        <dbReference type="ARBA" id="ARBA00022737"/>
    </source>
</evidence>
<dbReference type="InterPro" id="IPR056884">
    <property type="entry name" value="NPHP3-like_N"/>
</dbReference>
<proteinExistence type="predicted"/>
<evidence type="ECO:0000313" key="5">
    <source>
        <dbReference type="Proteomes" id="UP000547976"/>
    </source>
</evidence>
<dbReference type="InterPro" id="IPR027417">
    <property type="entry name" value="P-loop_NTPase"/>
</dbReference>
<evidence type="ECO:0000313" key="4">
    <source>
        <dbReference type="EMBL" id="KAF5597611.1"/>
    </source>
</evidence>
<dbReference type="EMBL" id="JAAOAV010000116">
    <property type="protein sequence ID" value="KAF5597611.1"/>
    <property type="molecule type" value="Genomic_DNA"/>
</dbReference>
<dbReference type="GeneID" id="59321571"/>
<sequence length="810" mass="91905">MVDPISILGLVAQVSHLIRRAYDYGKAVHDAQSDMRKLYTELLALKGVLEQLEELDIASAEPDIADLKRSTEFRSTLSSTSELLGRLMENLNKKQTSSRRVNAFLWPWVKDDVKADIQDLERVKTWLIVMMMADSSPKRLHAKVIKKRMAGTGSWLLDGDFRAWMDGGADSPRILWLRAGSGKTTLHAAAVEKLKLVQQEDPNIGQAYFYCSFDDRESQQPLNILGSILYQLSEHHPEALTSIDKLRKSGDILGESVLMRLISEHMSSFERFYISVDAINESLRCMEVFEMLLHLIAVNPNVRLFITAISSCSHWLDDLQLEEPPNMIEVDMGTGDADKDIGFYIMTRISEERLLKRLSNETKLQLREKVFGSANGMFRYAQCQLDSLSTLRTAKMVLQALDNLPKDIYEVYERILLSIPEADILLARESLFFLSVALRPLTIQELAEAAVLEDYKRRIDEECRLPEPMVLLEICQGLIDYDAATSVVTLSHSSVRAYITSSITREGEIGYFSYDISGIHADIAHKCLSYLLLESFQDGCCTNEELERKFRDYPLLRYASQYWPHHERLTDRHGRHETSALAFCLSHKKAGGGNFNFWVQCLLPYSSRDTITATEPLYYASSFGLADIVASLLTSEGVDVDAQGGRFESSALHAACYRGHVEIARQLLECGADINLCDSDGCTALFWAEKLGRSDIVDLLQDPKYAQTQGRIVVTLSDLADEIDYPIWFCCTCNGARTRGRYKHCWRCRHEKCEKCIKVAGLEDVEKIPESQSRWLCCNCEAGPLKIEAKDCRDCEHEKCRRCWVFNVSI</sequence>
<evidence type="ECO:0000259" key="3">
    <source>
        <dbReference type="Pfam" id="PF24883"/>
    </source>
</evidence>
<dbReference type="SMART" id="SM00248">
    <property type="entry name" value="ANK"/>
    <property type="match status" value="3"/>
</dbReference>
<keyword evidence="2" id="KW-0040">ANK repeat</keyword>
<dbReference type="PANTHER" id="PTHR10039:SF16">
    <property type="entry name" value="GPI INOSITOL-DEACYLASE"/>
    <property type="match status" value="1"/>
</dbReference>
<dbReference type="SUPFAM" id="SSF52540">
    <property type="entry name" value="P-loop containing nucleoside triphosphate hydrolases"/>
    <property type="match status" value="1"/>
</dbReference>
<dbReference type="PROSITE" id="PS50088">
    <property type="entry name" value="ANK_REPEAT"/>
    <property type="match status" value="1"/>
</dbReference>
<evidence type="ECO:0000256" key="2">
    <source>
        <dbReference type="PROSITE-ProRule" id="PRU00023"/>
    </source>
</evidence>
<dbReference type="InterPro" id="IPR036770">
    <property type="entry name" value="Ankyrin_rpt-contain_sf"/>
</dbReference>
<dbReference type="InterPro" id="IPR002110">
    <property type="entry name" value="Ankyrin_rpt"/>
</dbReference>
<dbReference type="PANTHER" id="PTHR10039">
    <property type="entry name" value="AMELOGENIN"/>
    <property type="match status" value="1"/>
</dbReference>
<dbReference type="Gene3D" id="1.25.40.20">
    <property type="entry name" value="Ankyrin repeat-containing domain"/>
    <property type="match status" value="1"/>
</dbReference>